<dbReference type="EMBL" id="GU474839">
    <property type="protein sequence ID" value="ADI16515.1"/>
    <property type="molecule type" value="Genomic_DNA"/>
</dbReference>
<dbReference type="SUPFAM" id="SSF56281">
    <property type="entry name" value="Metallo-hydrolase/oxidoreductase"/>
    <property type="match status" value="1"/>
</dbReference>
<keyword evidence="1" id="KW-0378">Hydrolase</keyword>
<protein>
    <submittedName>
        <fullName evidence="1">Predicted Zn-dependent hydrolases of the beta-lactamase fold</fullName>
    </submittedName>
</protein>
<dbReference type="AlphaFoldDB" id="E0XQ24"/>
<dbReference type="PANTHER" id="PTHR39189:SF1">
    <property type="entry name" value="UPF0173 METAL-DEPENDENT HYDROLASE YTKL"/>
    <property type="match status" value="1"/>
</dbReference>
<organism evidence="1">
    <name type="scientific">uncultured bacterium HF4000_05M23</name>
    <dbReference type="NCBI Taxonomy" id="542534"/>
    <lineage>
        <taxon>Bacteria</taxon>
        <taxon>environmental samples</taxon>
    </lineage>
</organism>
<accession>E0XQ24</accession>
<dbReference type="PANTHER" id="PTHR39189">
    <property type="entry name" value="UPF0173 METAL-DEPENDENT HYDROLASE YTKL"/>
    <property type="match status" value="1"/>
</dbReference>
<reference evidence="1" key="1">
    <citation type="journal article" date="2011" name="Environ. Microbiol.">
        <title>Time-series analyses of Monterey Bay coastal microbial picoplankton using a 'genome proxy' microarray.</title>
        <authorList>
            <person name="Rich V.I."/>
            <person name="Pham V.D."/>
            <person name="Eppley J."/>
            <person name="Shi Y."/>
            <person name="DeLong E.F."/>
        </authorList>
    </citation>
    <scope>NUCLEOTIDE SEQUENCE</scope>
</reference>
<dbReference type="Gene3D" id="3.60.15.10">
    <property type="entry name" value="Ribonuclease Z/Hydroxyacylglutathione hydrolase-like"/>
    <property type="match status" value="1"/>
</dbReference>
<name>E0XQ24_9BACT</name>
<evidence type="ECO:0000313" key="1">
    <source>
        <dbReference type="EMBL" id="ADI16515.1"/>
    </source>
</evidence>
<proteinExistence type="predicted"/>
<dbReference type="Pfam" id="PF13483">
    <property type="entry name" value="Lactamase_B_3"/>
    <property type="match status" value="1"/>
</dbReference>
<sequence>MEIRWLGNSTFEIRSSAGMVVVDHQGALPKPADIEDDNTIFVFSQGDHASHPAGKHQVLTGPGEYEIGGLIVRGVATPADDPAISRDTNTVYIVDADGMQVATLGNPGSQPSAQSVQQISKVDVLIINTEAQRLETEELSTVIRSLEPKMIVPSGYDSEAGKPSAAMSRLLIELGVKEVEPTPRLNISRSGLPDERTVVVLQSRTS</sequence>
<dbReference type="InterPro" id="IPR036866">
    <property type="entry name" value="RibonucZ/Hydroxyglut_hydro"/>
</dbReference>
<dbReference type="GO" id="GO:0016787">
    <property type="term" value="F:hydrolase activity"/>
    <property type="evidence" value="ECO:0007669"/>
    <property type="project" value="UniProtKB-KW"/>
</dbReference>